<protein>
    <recommendedName>
        <fullName evidence="3">Lipoprotein</fullName>
    </recommendedName>
</protein>
<organism evidence="1 2">
    <name type="scientific">Brachyspira innocens</name>
    <dbReference type="NCBI Taxonomy" id="13264"/>
    <lineage>
        <taxon>Bacteria</taxon>
        <taxon>Pseudomonadati</taxon>
        <taxon>Spirochaetota</taxon>
        <taxon>Spirochaetia</taxon>
        <taxon>Brachyspirales</taxon>
        <taxon>Brachyspiraceae</taxon>
        <taxon>Brachyspira</taxon>
    </lineage>
</organism>
<comment type="caution">
    <text evidence="1">The sequence shown here is derived from an EMBL/GenBank/DDBJ whole genome shotgun (WGS) entry which is preliminary data.</text>
</comment>
<dbReference type="EMBL" id="JAUPBM010000002">
    <property type="protein sequence ID" value="MDO7019249.1"/>
    <property type="molecule type" value="Genomic_DNA"/>
</dbReference>
<proteinExistence type="predicted"/>
<evidence type="ECO:0000313" key="1">
    <source>
        <dbReference type="EMBL" id="MDO7019249.1"/>
    </source>
</evidence>
<dbReference type="PROSITE" id="PS51257">
    <property type="entry name" value="PROKAR_LIPOPROTEIN"/>
    <property type="match status" value="1"/>
</dbReference>
<keyword evidence="2" id="KW-1185">Reference proteome</keyword>
<gene>
    <name evidence="1" type="ORF">Q5M86_00515</name>
</gene>
<evidence type="ECO:0008006" key="3">
    <source>
        <dbReference type="Google" id="ProtNLM"/>
    </source>
</evidence>
<dbReference type="RefSeq" id="WP_304384465.1">
    <property type="nucleotide sequence ID" value="NZ_JAUPBL010000011.1"/>
</dbReference>
<sequence>MNKVYIISIITLLFVFSCNTKKESKQYRLNIKEDANNIIDIKSREFNAIDLIKSSSFTSYPNLKIEELISPFDTVEWHDFIAEDDYMRYIDIIGRYNTNEYIIQFQIIDPYRWDLYAFEINSTPYSIDLVASKLYELYTNK</sequence>
<dbReference type="Proteomes" id="UP001175147">
    <property type="component" value="Unassembled WGS sequence"/>
</dbReference>
<reference evidence="1" key="1">
    <citation type="submission" date="2023-07" db="EMBL/GenBank/DDBJ databases">
        <title>Mucosal microbiota of week-old chicken and adult hens.</title>
        <authorList>
            <person name="Volf J."/>
            <person name="Karasova D."/>
            <person name="Crhanova M."/>
            <person name="Faldynova M."/>
            <person name="Prikrylova H."/>
            <person name="Zeman M."/>
            <person name="Babak V."/>
            <person name="Rajova J."/>
            <person name="Rychlik I."/>
        </authorList>
    </citation>
    <scope>NUCLEOTIDE SEQUENCE</scope>
    <source>
        <strain evidence="1">ET902</strain>
    </source>
</reference>
<name>A0ABT8YVT8_9SPIR</name>
<evidence type="ECO:0000313" key="2">
    <source>
        <dbReference type="Proteomes" id="UP001175147"/>
    </source>
</evidence>
<accession>A0ABT8YVT8</accession>